<proteinExistence type="predicted"/>
<organism evidence="1">
    <name type="scientific">Florenciella parvula</name>
    <dbReference type="NCBI Taxonomy" id="236787"/>
    <lineage>
        <taxon>Eukaryota</taxon>
        <taxon>Sar</taxon>
        <taxon>Stramenopiles</taxon>
        <taxon>Ochrophyta</taxon>
        <taxon>Dictyochophyceae</taxon>
        <taxon>Florenciellales</taxon>
        <taxon>Florenciella</taxon>
    </lineage>
</organism>
<protein>
    <submittedName>
        <fullName evidence="1">Uncharacterized protein</fullName>
    </submittedName>
</protein>
<evidence type="ECO:0000313" key="1">
    <source>
        <dbReference type="EMBL" id="CAD9380093.1"/>
    </source>
</evidence>
<sequence>MSRTALLRGLHGARHALPARSPVMGALPSTWDERAKHASPAANMTQLMGPGLAGSALVSARSFASYPTAETAADMQLGNEFFEMDNETITLLAAQGDVGATTERLTREIMAVDEVSWDEATVKVDEMKSALNAGLGMRTLPQKVFIGTLIVGGLATFPLCFDLTTAKVFNDACVTADVADPEDLETWLEVGAWTWNWMEPPLGQLSFFILCLDFARAQLNNLGLKPYVEKMVAARGSKLASAYPKYHNKILTDFATCNGLKPF</sequence>
<name>A0A7S2AWX8_9STRA</name>
<reference evidence="1" key="1">
    <citation type="submission" date="2021-01" db="EMBL/GenBank/DDBJ databases">
        <authorList>
            <person name="Corre E."/>
            <person name="Pelletier E."/>
            <person name="Niang G."/>
            <person name="Scheremetjew M."/>
            <person name="Finn R."/>
            <person name="Kale V."/>
            <person name="Holt S."/>
            <person name="Cochrane G."/>
            <person name="Meng A."/>
            <person name="Brown T."/>
            <person name="Cohen L."/>
        </authorList>
    </citation>
    <scope>NUCLEOTIDE SEQUENCE</scope>
    <source>
        <strain evidence="1">RCC1693</strain>
    </source>
</reference>
<dbReference type="AlphaFoldDB" id="A0A7S2AWX8"/>
<dbReference type="EMBL" id="HBGT01000535">
    <property type="protein sequence ID" value="CAD9380093.1"/>
    <property type="molecule type" value="Transcribed_RNA"/>
</dbReference>
<accession>A0A7S2AWX8</accession>
<gene>
    <name evidence="1" type="ORF">FPAR1323_LOCUS299</name>
</gene>